<protein>
    <submittedName>
        <fullName evidence="2">YhjR family protein</fullName>
    </submittedName>
</protein>
<feature type="compositionally biased region" description="Basic residues" evidence="1">
    <location>
        <begin position="75"/>
        <end position="85"/>
    </location>
</feature>
<feature type="region of interest" description="Disordered" evidence="1">
    <location>
        <begin position="65"/>
        <end position="85"/>
    </location>
</feature>
<dbReference type="EMBL" id="CP081201">
    <property type="protein sequence ID" value="UXZ95757.1"/>
    <property type="molecule type" value="Genomic_DNA"/>
</dbReference>
<proteinExistence type="predicted"/>
<evidence type="ECO:0000313" key="2">
    <source>
        <dbReference type="EMBL" id="UXZ95757.1"/>
    </source>
</evidence>
<dbReference type="NCBIfam" id="NF040717">
    <property type="entry name" value="BcsR_only"/>
    <property type="match status" value="1"/>
</dbReference>
<dbReference type="InterPro" id="IPR024487">
    <property type="entry name" value="CBP_BcsR"/>
</dbReference>
<reference evidence="2" key="1">
    <citation type="submission" date="2021-08" db="EMBL/GenBank/DDBJ databases">
        <title>Complete genome sequence of Pseudomonas phytophila.</title>
        <authorList>
            <person name="Weir B.S."/>
            <person name="Templeton M.D."/>
            <person name="Arshed S."/>
            <person name="Andersen M.T."/>
            <person name="Jayaraman J."/>
        </authorList>
    </citation>
    <scope>NUCLEOTIDE SEQUENCE</scope>
    <source>
        <strain evidence="2">ICMP 23753</strain>
    </source>
</reference>
<gene>
    <name evidence="2" type="ORF">K3169_26160</name>
</gene>
<accession>A0ABY6FD19</accession>
<sequence>MAALPAKVQVKKQAVSRNERADDIARLKVELSLPSLEYVDISAQMELSRALQRWPLLVDLTIPGEPTQDLPAHQPIRKNRFGAQS</sequence>
<organism evidence="2 3">
    <name type="scientific">Pseudomonas phytophila</name>
    <dbReference type="NCBI Taxonomy" id="2867264"/>
    <lineage>
        <taxon>Bacteria</taxon>
        <taxon>Pseudomonadati</taxon>
        <taxon>Pseudomonadota</taxon>
        <taxon>Gammaproteobacteria</taxon>
        <taxon>Pseudomonadales</taxon>
        <taxon>Pseudomonadaceae</taxon>
        <taxon>Pseudomonas</taxon>
    </lineage>
</organism>
<dbReference type="Proteomes" id="UP001063228">
    <property type="component" value="Chromosome"/>
</dbReference>
<dbReference type="RefSeq" id="WP_049827026.1">
    <property type="nucleotide sequence ID" value="NZ_CP081201.1"/>
</dbReference>
<evidence type="ECO:0000313" key="3">
    <source>
        <dbReference type="Proteomes" id="UP001063228"/>
    </source>
</evidence>
<evidence type="ECO:0000256" key="1">
    <source>
        <dbReference type="SAM" id="MobiDB-lite"/>
    </source>
</evidence>
<keyword evidence="3" id="KW-1185">Reference proteome</keyword>
<name>A0ABY6FD19_9PSED</name>
<dbReference type="Pfam" id="PF10945">
    <property type="entry name" value="CBP_BcsR"/>
    <property type="match status" value="1"/>
</dbReference>